<proteinExistence type="inferred from homology"/>
<dbReference type="RefSeq" id="WP_310032992.1">
    <property type="nucleotide sequence ID" value="NZ_JAVDRL010000009.1"/>
</dbReference>
<organism evidence="10 11">
    <name type="scientific">Caulobacter rhizosphaerae</name>
    <dbReference type="NCBI Taxonomy" id="2010972"/>
    <lineage>
        <taxon>Bacteria</taxon>
        <taxon>Pseudomonadati</taxon>
        <taxon>Pseudomonadota</taxon>
        <taxon>Alphaproteobacteria</taxon>
        <taxon>Caulobacterales</taxon>
        <taxon>Caulobacteraceae</taxon>
        <taxon>Caulobacter</taxon>
    </lineage>
</organism>
<dbReference type="Pfam" id="PF01850">
    <property type="entry name" value="PIN"/>
    <property type="match status" value="1"/>
</dbReference>
<dbReference type="InterPro" id="IPR002716">
    <property type="entry name" value="PIN_dom"/>
</dbReference>
<feature type="binding site" evidence="8">
    <location>
        <position position="111"/>
    </location>
    <ligand>
        <name>Mg(2+)</name>
        <dbReference type="ChEBI" id="CHEBI:18420"/>
    </ligand>
</feature>
<comment type="caution">
    <text evidence="10">The sequence shown here is derived from an EMBL/GenBank/DDBJ whole genome shotgun (WGS) entry which is preliminary data.</text>
</comment>
<dbReference type="CDD" id="cd18746">
    <property type="entry name" value="PIN_VapC4-5_FitB-like"/>
    <property type="match status" value="1"/>
</dbReference>
<comment type="similarity">
    <text evidence="7 8">Belongs to the PINc/VapC protein family.</text>
</comment>
<accession>A0ABU1N2B5</accession>
<protein>
    <recommendedName>
        <fullName evidence="8">Ribonuclease VapC</fullName>
        <shortName evidence="8">RNase VapC</shortName>
        <ecNumber evidence="8">3.1.-.-</ecNumber>
    </recommendedName>
    <alternativeName>
        <fullName evidence="8">Toxin VapC</fullName>
    </alternativeName>
</protein>
<evidence type="ECO:0000256" key="7">
    <source>
        <dbReference type="ARBA" id="ARBA00038093"/>
    </source>
</evidence>
<sequence>MGQSREQARLMYLLDTDIVFELRNAKAGTTDPGLVGWAAGQARSSLFISAITLLELETGAARVERKDKAAGLALRAWLTEQVAVAFEGRILPVDAAVVRGRGRLPLTDARDALLAATALEHGLTLVTRDIAAFKVNRLKLFNPWGYKPEAPDDNEDWGQAAKAGSQWLRNIFVRG</sequence>
<dbReference type="Gene3D" id="3.40.50.1010">
    <property type="entry name" value="5'-nuclease"/>
    <property type="match status" value="1"/>
</dbReference>
<dbReference type="PANTHER" id="PTHR33653:SF1">
    <property type="entry name" value="RIBONUCLEASE VAPC2"/>
    <property type="match status" value="1"/>
</dbReference>
<dbReference type="HAMAP" id="MF_00265">
    <property type="entry name" value="VapC_Nob1"/>
    <property type="match status" value="1"/>
</dbReference>
<keyword evidence="2 8" id="KW-1277">Toxin-antitoxin system</keyword>
<keyword evidence="3 8" id="KW-0540">Nuclease</keyword>
<gene>
    <name evidence="8" type="primary">vapC</name>
    <name evidence="10" type="ORF">J2800_003226</name>
</gene>
<dbReference type="InterPro" id="IPR022907">
    <property type="entry name" value="VapC_family"/>
</dbReference>
<evidence type="ECO:0000256" key="2">
    <source>
        <dbReference type="ARBA" id="ARBA00022649"/>
    </source>
</evidence>
<evidence type="ECO:0000256" key="3">
    <source>
        <dbReference type="ARBA" id="ARBA00022722"/>
    </source>
</evidence>
<keyword evidence="8" id="KW-0800">Toxin</keyword>
<keyword evidence="6 8" id="KW-0460">Magnesium</keyword>
<dbReference type="EMBL" id="JAVDRL010000009">
    <property type="protein sequence ID" value="MDR6532468.1"/>
    <property type="molecule type" value="Genomic_DNA"/>
</dbReference>
<dbReference type="InterPro" id="IPR029060">
    <property type="entry name" value="PIN-like_dom_sf"/>
</dbReference>
<keyword evidence="11" id="KW-1185">Reference proteome</keyword>
<evidence type="ECO:0000256" key="1">
    <source>
        <dbReference type="ARBA" id="ARBA00001946"/>
    </source>
</evidence>
<evidence type="ECO:0000256" key="6">
    <source>
        <dbReference type="ARBA" id="ARBA00022842"/>
    </source>
</evidence>
<name>A0ABU1N2B5_9CAUL</name>
<dbReference type="EC" id="3.1.-.-" evidence="8"/>
<feature type="binding site" evidence="8">
    <location>
        <position position="15"/>
    </location>
    <ligand>
        <name>Mg(2+)</name>
        <dbReference type="ChEBI" id="CHEBI:18420"/>
    </ligand>
</feature>
<keyword evidence="4 8" id="KW-0479">Metal-binding</keyword>
<dbReference type="SUPFAM" id="SSF88723">
    <property type="entry name" value="PIN domain-like"/>
    <property type="match status" value="1"/>
</dbReference>
<evidence type="ECO:0000259" key="9">
    <source>
        <dbReference type="Pfam" id="PF01850"/>
    </source>
</evidence>
<keyword evidence="5 8" id="KW-0378">Hydrolase</keyword>
<feature type="domain" description="PIN" evidence="9">
    <location>
        <begin position="13"/>
        <end position="131"/>
    </location>
</feature>
<evidence type="ECO:0000313" key="11">
    <source>
        <dbReference type="Proteomes" id="UP001262754"/>
    </source>
</evidence>
<dbReference type="InterPro" id="IPR050556">
    <property type="entry name" value="Type_II_TA_system_RNase"/>
</dbReference>
<dbReference type="PANTHER" id="PTHR33653">
    <property type="entry name" value="RIBONUCLEASE VAPC2"/>
    <property type="match status" value="1"/>
</dbReference>
<reference evidence="10 11" key="1">
    <citation type="submission" date="2023-07" db="EMBL/GenBank/DDBJ databases">
        <title>Sorghum-associated microbial communities from plants grown in Nebraska, USA.</title>
        <authorList>
            <person name="Schachtman D."/>
        </authorList>
    </citation>
    <scope>NUCLEOTIDE SEQUENCE [LARGE SCALE GENOMIC DNA]</scope>
    <source>
        <strain evidence="10 11">DS2154</strain>
    </source>
</reference>
<evidence type="ECO:0000256" key="4">
    <source>
        <dbReference type="ARBA" id="ARBA00022723"/>
    </source>
</evidence>
<evidence type="ECO:0000256" key="5">
    <source>
        <dbReference type="ARBA" id="ARBA00022801"/>
    </source>
</evidence>
<comment type="cofactor">
    <cofactor evidence="1 8">
        <name>Mg(2+)</name>
        <dbReference type="ChEBI" id="CHEBI:18420"/>
    </cofactor>
</comment>
<evidence type="ECO:0000256" key="8">
    <source>
        <dbReference type="HAMAP-Rule" id="MF_00265"/>
    </source>
</evidence>
<comment type="function">
    <text evidence="8">Toxic component of a toxin-antitoxin (TA) system. An RNase.</text>
</comment>
<dbReference type="Proteomes" id="UP001262754">
    <property type="component" value="Unassembled WGS sequence"/>
</dbReference>
<evidence type="ECO:0000313" key="10">
    <source>
        <dbReference type="EMBL" id="MDR6532468.1"/>
    </source>
</evidence>